<proteinExistence type="predicted"/>
<accession>A0A9P9K0D0</accession>
<dbReference type="OrthoDB" id="5090029at2759"/>
<dbReference type="Proteomes" id="UP000720189">
    <property type="component" value="Unassembled WGS sequence"/>
</dbReference>
<sequence length="384" mass="43768">MSFLFSRLPREIKVQILRYVVPPITSPADVLDDQIISRATAIATENLIYVSKEVKGLMDIVHPITAINLRDETIEFAMDTKRDTLVVFWMALPMTTSNNSWIKSMKEANYEIDDNALPIRRLIAHSTWPMQDPSMDPGGFISRSIHAQTDANVRRWLDVPFETELPMFSRFPLLEEATVSVEQMSRSWHISGFQMEGPDVVAPRDNGESWGLNRVGLHDREAARYFQARGIEADSGLPWDLPYTNFSTNHGCLISQPEDIAPHVNQHDISMLPQDRPYIGLHGYSRGTRSLGGKWAGFRYYPQTQKVEFTPLAWHEVEPIIHRLGYNNFVVGRPLPGGTDPQFIGKVWIIREGVEPQNEPHHCWLEVKEPEDGDEPWVTELAAT</sequence>
<comment type="caution">
    <text evidence="1">The sequence shown here is derived from an EMBL/GenBank/DDBJ whole genome shotgun (WGS) entry which is preliminary data.</text>
</comment>
<reference evidence="1" key="1">
    <citation type="journal article" date="2021" name="Nat. Commun.">
        <title>Genetic determinants of endophytism in the Arabidopsis root mycobiome.</title>
        <authorList>
            <person name="Mesny F."/>
            <person name="Miyauchi S."/>
            <person name="Thiergart T."/>
            <person name="Pickel B."/>
            <person name="Atanasova L."/>
            <person name="Karlsson M."/>
            <person name="Huettel B."/>
            <person name="Barry K.W."/>
            <person name="Haridas S."/>
            <person name="Chen C."/>
            <person name="Bauer D."/>
            <person name="Andreopoulos W."/>
            <person name="Pangilinan J."/>
            <person name="LaButti K."/>
            <person name="Riley R."/>
            <person name="Lipzen A."/>
            <person name="Clum A."/>
            <person name="Drula E."/>
            <person name="Henrissat B."/>
            <person name="Kohler A."/>
            <person name="Grigoriev I.V."/>
            <person name="Martin F.M."/>
            <person name="Hacquard S."/>
        </authorList>
    </citation>
    <scope>NUCLEOTIDE SEQUENCE</scope>
    <source>
        <strain evidence="1">MPI-CAGE-AT-0023</strain>
    </source>
</reference>
<name>A0A9P9K0D0_FUSRE</name>
<evidence type="ECO:0000313" key="2">
    <source>
        <dbReference type="Proteomes" id="UP000720189"/>
    </source>
</evidence>
<dbReference type="AlphaFoldDB" id="A0A9P9K0D0"/>
<organism evidence="1 2">
    <name type="scientific">Fusarium redolens</name>
    <dbReference type="NCBI Taxonomy" id="48865"/>
    <lineage>
        <taxon>Eukaryota</taxon>
        <taxon>Fungi</taxon>
        <taxon>Dikarya</taxon>
        <taxon>Ascomycota</taxon>
        <taxon>Pezizomycotina</taxon>
        <taxon>Sordariomycetes</taxon>
        <taxon>Hypocreomycetidae</taxon>
        <taxon>Hypocreales</taxon>
        <taxon>Nectriaceae</taxon>
        <taxon>Fusarium</taxon>
        <taxon>Fusarium redolens species complex</taxon>
    </lineage>
</organism>
<dbReference type="EMBL" id="JAGMUX010000011">
    <property type="protein sequence ID" value="KAH7244482.1"/>
    <property type="molecule type" value="Genomic_DNA"/>
</dbReference>
<keyword evidence="2" id="KW-1185">Reference proteome</keyword>
<dbReference type="RefSeq" id="XP_046047705.1">
    <property type="nucleotide sequence ID" value="XM_046199761.1"/>
</dbReference>
<protein>
    <submittedName>
        <fullName evidence="1">Uncharacterized protein</fullName>
    </submittedName>
</protein>
<gene>
    <name evidence="1" type="ORF">BKA55DRAFT_692282</name>
</gene>
<evidence type="ECO:0000313" key="1">
    <source>
        <dbReference type="EMBL" id="KAH7244482.1"/>
    </source>
</evidence>
<dbReference type="GeneID" id="70229715"/>